<dbReference type="PANTHER" id="PTHR28004:SF2">
    <property type="entry name" value="D-SERINE DEHYDRATASE"/>
    <property type="match status" value="1"/>
</dbReference>
<dbReference type="Proteomes" id="UP000189545">
    <property type="component" value="Chromosome"/>
</dbReference>
<dbReference type="OrthoDB" id="9772497at2"/>
<dbReference type="Pfam" id="PF14031">
    <property type="entry name" value="D-ser_dehydrat"/>
    <property type="match status" value="1"/>
</dbReference>
<dbReference type="PANTHER" id="PTHR28004">
    <property type="entry name" value="ZGC:162816-RELATED"/>
    <property type="match status" value="1"/>
</dbReference>
<gene>
    <name evidence="4" type="ORF">Sps_05249</name>
</gene>
<dbReference type="GO" id="GO:0036088">
    <property type="term" value="P:D-serine catabolic process"/>
    <property type="evidence" value="ECO:0007669"/>
    <property type="project" value="TreeGrafter"/>
</dbReference>
<organism evidence="4 5">
    <name type="scientific">Shewanella psychrophila</name>
    <dbReference type="NCBI Taxonomy" id="225848"/>
    <lineage>
        <taxon>Bacteria</taxon>
        <taxon>Pseudomonadati</taxon>
        <taxon>Pseudomonadota</taxon>
        <taxon>Gammaproteobacteria</taxon>
        <taxon>Alteromonadales</taxon>
        <taxon>Shewanellaceae</taxon>
        <taxon>Shewanella</taxon>
    </lineage>
</organism>
<evidence type="ECO:0000256" key="2">
    <source>
        <dbReference type="ARBA" id="ARBA00023239"/>
    </source>
</evidence>
<dbReference type="Gene3D" id="3.20.20.10">
    <property type="entry name" value="Alanine racemase"/>
    <property type="match status" value="1"/>
</dbReference>
<dbReference type="InterPro" id="IPR001608">
    <property type="entry name" value="Ala_racemase_N"/>
</dbReference>
<dbReference type="Pfam" id="PF01168">
    <property type="entry name" value="Ala_racemase_N"/>
    <property type="match status" value="1"/>
</dbReference>
<evidence type="ECO:0000313" key="4">
    <source>
        <dbReference type="EMBL" id="AQS40318.1"/>
    </source>
</evidence>
<evidence type="ECO:0000313" key="5">
    <source>
        <dbReference type="Proteomes" id="UP000189545"/>
    </source>
</evidence>
<protein>
    <submittedName>
        <fullName evidence="4">Putative amino acid aldolase or racemase</fullName>
    </submittedName>
</protein>
<name>A0A1S6HY21_9GAMM</name>
<dbReference type="InterPro" id="IPR026956">
    <property type="entry name" value="D-ser_dehydrat-like_dom"/>
</dbReference>
<evidence type="ECO:0000256" key="1">
    <source>
        <dbReference type="ARBA" id="ARBA00005323"/>
    </source>
</evidence>
<dbReference type="EMBL" id="CP014782">
    <property type="protein sequence ID" value="AQS40318.1"/>
    <property type="molecule type" value="Genomic_DNA"/>
</dbReference>
<keyword evidence="2" id="KW-0456">Lyase</keyword>
<dbReference type="InterPro" id="IPR051466">
    <property type="entry name" value="D-amino_acid_metab_enzyme"/>
</dbReference>
<accession>A0A1S6HY21</accession>
<keyword evidence="5" id="KW-1185">Reference proteome</keyword>
<dbReference type="CDD" id="cd06819">
    <property type="entry name" value="PLPDE_III_LS_D-TA"/>
    <property type="match status" value="1"/>
</dbReference>
<comment type="similarity">
    <text evidence="1">Belongs to the DSD1 family.</text>
</comment>
<reference evidence="4 5" key="1">
    <citation type="submission" date="2016-03" db="EMBL/GenBank/DDBJ databases">
        <title>Complete genome sequence of Shewanella psychrophila WP2, a deep sea bacterium isolated from west Pacific sediment.</title>
        <authorList>
            <person name="Xu G."/>
            <person name="Jian H."/>
        </authorList>
    </citation>
    <scope>NUCLEOTIDE SEQUENCE [LARGE SCALE GENOMIC DNA]</scope>
    <source>
        <strain evidence="4 5">WP2</strain>
    </source>
</reference>
<dbReference type="STRING" id="225848.Sps_05249"/>
<dbReference type="SUPFAM" id="SSF51419">
    <property type="entry name" value="PLP-binding barrel"/>
    <property type="match status" value="1"/>
</dbReference>
<dbReference type="InterPro" id="IPR029066">
    <property type="entry name" value="PLP-binding_barrel"/>
</dbReference>
<dbReference type="GO" id="GO:0008721">
    <property type="term" value="F:D-serine ammonia-lyase activity"/>
    <property type="evidence" value="ECO:0007669"/>
    <property type="project" value="TreeGrafter"/>
</dbReference>
<feature type="domain" description="D-serine dehydratase-like" evidence="3">
    <location>
        <begin position="263"/>
        <end position="351"/>
    </location>
</feature>
<dbReference type="AlphaFoldDB" id="A0A1S6HY21"/>
<dbReference type="SMART" id="SM01119">
    <property type="entry name" value="D-ser_dehydrat"/>
    <property type="match status" value="1"/>
</dbReference>
<dbReference type="KEGG" id="spsw:Sps_05249"/>
<dbReference type="InterPro" id="IPR042208">
    <property type="entry name" value="D-ser_dehydrat-like_sf"/>
</dbReference>
<evidence type="ECO:0000259" key="3">
    <source>
        <dbReference type="SMART" id="SM01119"/>
    </source>
</evidence>
<dbReference type="Gene3D" id="2.40.37.20">
    <property type="entry name" value="D-serine dehydratase-like domain"/>
    <property type="match status" value="1"/>
</dbReference>
<proteinExistence type="inferred from homology"/>
<sequence>MTLDNLDTPALLVDLDAMDANLVAMQQRVSAKGVKLRPHTKAHKIPALAMKQLSLGAEGICTAKLGEAEVMAEAGIEDILITTPIANPIKYQRLVALHLAYPEGKFCQVVDHADHILGIGKYAMDAGITVELLIEVESGQQRCGVAVGEPLVTLIELIQATDGVSYRGIQAYSGHLQHVKGFNERQAQARTAVVGIFEFIDSHLRPMNLAPDVISGGGTGTYEAYDGLGFTEIQAGSYIFMDAAYRGIGNREGRAINDEFSNALKVWTTVISHPTKERAVVDAGMKCLSIDMGMPLVEDREDIRYQTGGDEHGILHLADNHAGLAIGQRLMMLPSHCDTTLNSYSTLYGIRGDRVINSWDIAGRGRSD</sequence>